<dbReference type="Proteomes" id="UP001454036">
    <property type="component" value="Unassembled WGS sequence"/>
</dbReference>
<organism evidence="1 2">
    <name type="scientific">Lithospermum erythrorhizon</name>
    <name type="common">Purple gromwell</name>
    <name type="synonym">Lithospermum officinale var. erythrorhizon</name>
    <dbReference type="NCBI Taxonomy" id="34254"/>
    <lineage>
        <taxon>Eukaryota</taxon>
        <taxon>Viridiplantae</taxon>
        <taxon>Streptophyta</taxon>
        <taxon>Embryophyta</taxon>
        <taxon>Tracheophyta</taxon>
        <taxon>Spermatophyta</taxon>
        <taxon>Magnoliopsida</taxon>
        <taxon>eudicotyledons</taxon>
        <taxon>Gunneridae</taxon>
        <taxon>Pentapetalae</taxon>
        <taxon>asterids</taxon>
        <taxon>lamiids</taxon>
        <taxon>Boraginales</taxon>
        <taxon>Boraginaceae</taxon>
        <taxon>Boraginoideae</taxon>
        <taxon>Lithospermeae</taxon>
        <taxon>Lithospermum</taxon>
    </lineage>
</organism>
<proteinExistence type="predicted"/>
<gene>
    <name evidence="1" type="ORF">LIER_02801</name>
</gene>
<dbReference type="InterPro" id="IPR010410">
    <property type="entry name" value="DUF1005"/>
</dbReference>
<dbReference type="PANTHER" id="PTHR31317">
    <property type="entry name" value="OS08G0163500 PROTEIN"/>
    <property type="match status" value="1"/>
</dbReference>
<dbReference type="EMBL" id="BAABME010000318">
    <property type="protein sequence ID" value="GAA0141724.1"/>
    <property type="molecule type" value="Genomic_DNA"/>
</dbReference>
<dbReference type="Pfam" id="PF06219">
    <property type="entry name" value="DUF1005"/>
    <property type="match status" value="1"/>
</dbReference>
<dbReference type="AlphaFoldDB" id="A0AAV3NR87"/>
<keyword evidence="2" id="KW-1185">Reference proteome</keyword>
<evidence type="ECO:0000313" key="1">
    <source>
        <dbReference type="EMBL" id="GAA0141724.1"/>
    </source>
</evidence>
<sequence>MDPCPFVRIVISNLALKLNSSNQEFSKIPSLVNSCYCKIKLNKGILSTHLSAVPLILQETSAIESKINGCFTFKKLELEKLVEKVCSKGQSFSLKIEVFAGKKGCGFKGGKLLGSVLIGLDLKGYVESGCNSRVVMQNGWMGVGKTGNLVKKCEVKYAELHLNVKAEHDPRFVFQFDGEPECSPQVFQVNGNVKQPVFSCKFGFRNSGDRNLRSRGLIFWNRSSLSEPSSCLAAFKSGNEKLIQERKGWSITIHDLCGSPVAAASMVTPFVPSQGTDRVSRSNPGAWLILRPDQGTWNPWGRLEAWREGSWGDQLGYRFELIPDGSIHTINLANSSISAKNGGKLSIDITAGSTPLTSPSSSFDLGSGSGSGSDLGSGSWAQLLYRGFVMSSTVEGDGKCSKPEVEVGVHHVACTEDAAMFVALAAAMDLSIDASKPFSQKLRKELRQMDNE</sequence>
<protein>
    <submittedName>
        <fullName evidence="1">Uncharacterized protein</fullName>
    </submittedName>
</protein>
<dbReference type="PANTHER" id="PTHR31317:SF21">
    <property type="entry name" value="FORMIN-LIKE PROTEIN 18"/>
    <property type="match status" value="1"/>
</dbReference>
<evidence type="ECO:0000313" key="2">
    <source>
        <dbReference type="Proteomes" id="UP001454036"/>
    </source>
</evidence>
<accession>A0AAV3NR87</accession>
<name>A0AAV3NR87_LITER</name>
<reference evidence="1 2" key="1">
    <citation type="submission" date="2024-01" db="EMBL/GenBank/DDBJ databases">
        <title>The complete chloroplast genome sequence of Lithospermum erythrorhizon: insights into the phylogenetic relationship among Boraginaceae species and the maternal lineages of purple gromwells.</title>
        <authorList>
            <person name="Okada T."/>
            <person name="Watanabe K."/>
        </authorList>
    </citation>
    <scope>NUCLEOTIDE SEQUENCE [LARGE SCALE GENOMIC DNA]</scope>
</reference>
<comment type="caution">
    <text evidence="1">The sequence shown here is derived from an EMBL/GenBank/DDBJ whole genome shotgun (WGS) entry which is preliminary data.</text>
</comment>